<evidence type="ECO:0000259" key="7">
    <source>
        <dbReference type="Pfam" id="PF00155"/>
    </source>
</evidence>
<dbReference type="Gene3D" id="3.40.640.10">
    <property type="entry name" value="Type I PLP-dependent aspartate aminotransferase-like (Major domain)"/>
    <property type="match status" value="1"/>
</dbReference>
<dbReference type="Gene3D" id="3.90.1150.10">
    <property type="entry name" value="Aspartate Aminotransferase, domain 1"/>
    <property type="match status" value="1"/>
</dbReference>
<dbReference type="InterPro" id="IPR015422">
    <property type="entry name" value="PyrdxlP-dep_Trfase_small"/>
</dbReference>
<dbReference type="SUPFAM" id="SSF53383">
    <property type="entry name" value="PLP-dependent transferases"/>
    <property type="match status" value="1"/>
</dbReference>
<evidence type="ECO:0000256" key="5">
    <source>
        <dbReference type="ARBA" id="ARBA00022679"/>
    </source>
</evidence>
<gene>
    <name evidence="8" type="ORF">FD21_GL000043</name>
</gene>
<accession>A0A0R2CID2</accession>
<evidence type="ECO:0000256" key="1">
    <source>
        <dbReference type="ARBA" id="ARBA00001933"/>
    </source>
</evidence>
<dbReference type="InterPro" id="IPR015421">
    <property type="entry name" value="PyrdxlP-dep_Trfase_major"/>
</dbReference>
<evidence type="ECO:0000256" key="4">
    <source>
        <dbReference type="ARBA" id="ARBA00022576"/>
    </source>
</evidence>
<dbReference type="Pfam" id="PF00155">
    <property type="entry name" value="Aminotran_1_2"/>
    <property type="match status" value="1"/>
</dbReference>
<keyword evidence="4 8" id="KW-0032">Aminotransferase</keyword>
<name>A0A0R2CID2_9LACO</name>
<comment type="caution">
    <text evidence="8">The sequence shown here is derived from an EMBL/GenBank/DDBJ whole genome shotgun (WGS) entry which is preliminary data.</text>
</comment>
<dbReference type="GO" id="GO:0008483">
    <property type="term" value="F:transaminase activity"/>
    <property type="evidence" value="ECO:0007669"/>
    <property type="project" value="UniProtKB-KW"/>
</dbReference>
<reference evidence="8 9" key="1">
    <citation type="journal article" date="2015" name="Genome Announc.">
        <title>Expanding the biotechnology potential of lactobacilli through comparative genomics of 213 strains and associated genera.</title>
        <authorList>
            <person name="Sun Z."/>
            <person name="Harris H.M."/>
            <person name="McCann A."/>
            <person name="Guo C."/>
            <person name="Argimon S."/>
            <person name="Zhang W."/>
            <person name="Yang X."/>
            <person name="Jeffery I.B."/>
            <person name="Cooney J.C."/>
            <person name="Kagawa T.F."/>
            <person name="Liu W."/>
            <person name="Song Y."/>
            <person name="Salvetti E."/>
            <person name="Wrobel A."/>
            <person name="Rasinkangas P."/>
            <person name="Parkhill J."/>
            <person name="Rea M.C."/>
            <person name="O'Sullivan O."/>
            <person name="Ritari J."/>
            <person name="Douillard F.P."/>
            <person name="Paul Ross R."/>
            <person name="Yang R."/>
            <person name="Briner A.E."/>
            <person name="Felis G.E."/>
            <person name="de Vos W.M."/>
            <person name="Barrangou R."/>
            <person name="Klaenhammer T.R."/>
            <person name="Caufield P.W."/>
            <person name="Cui Y."/>
            <person name="Zhang H."/>
            <person name="O'Toole P.W."/>
        </authorList>
    </citation>
    <scope>NUCLEOTIDE SEQUENCE [LARGE SCALE GENOMIC DNA]</scope>
    <source>
        <strain evidence="8 9">DSM 20605</strain>
    </source>
</reference>
<dbReference type="EMBL" id="AYYX01000001">
    <property type="protein sequence ID" value="KRM89748.1"/>
    <property type="molecule type" value="Genomic_DNA"/>
</dbReference>
<comment type="subunit">
    <text evidence="3">Homodimer.</text>
</comment>
<keyword evidence="9" id="KW-1185">Reference proteome</keyword>
<keyword evidence="6" id="KW-0663">Pyridoxal phosphate</keyword>
<keyword evidence="5 8" id="KW-0808">Transferase</keyword>
<dbReference type="FunFam" id="3.40.640.10:FF:000053">
    <property type="entry name" value="Aminotransferase, class I"/>
    <property type="match status" value="1"/>
</dbReference>
<dbReference type="PANTHER" id="PTHR42790:SF19">
    <property type="entry name" value="KYNURENINE_ALPHA-AMINOADIPATE AMINOTRANSFERASE, MITOCHONDRIAL"/>
    <property type="match status" value="1"/>
</dbReference>
<dbReference type="GO" id="GO:0003677">
    <property type="term" value="F:DNA binding"/>
    <property type="evidence" value="ECO:0007669"/>
    <property type="project" value="UniProtKB-KW"/>
</dbReference>
<keyword evidence="8" id="KW-0238">DNA-binding</keyword>
<comment type="cofactor">
    <cofactor evidence="1">
        <name>pyridoxal 5'-phosphate</name>
        <dbReference type="ChEBI" id="CHEBI:597326"/>
    </cofactor>
</comment>
<evidence type="ECO:0000313" key="8">
    <source>
        <dbReference type="EMBL" id="KRM89748.1"/>
    </source>
</evidence>
<sequence>MIPKISHRHPQGTSSLAALFSLSDRPNSISFSGGYPDPALFPKNELETAFQKRIKLASADLFQYQSVLGNPDLRGKIMYYVKRLGVTAETDQIMLTQGGQEAIKLLASLFLDKHDGLAVEGPTYIGAVEAFNEYQPTYYEIPMQPDGMDLDLLEKQLQQQQIKLIYVIPNFQNPTGYCMSIEKRKRLAKLASAYDALVIEDDPYRELRYQGQSLPPVKAFDQTGNVVMVNSFSKILSPALRCGWLLADPKIIAPLATLRLSFDCQSSNVVLEAIDQYLNDNDFAAHIHQLRKTYRTKLQAMLTGLAENLPKNCTFSQPTGGFFVWVTLPAELDAQKLLKLSKGVTFLPGKDLFVVSHQANHLRLNFTGTTTQQIKQGCQELGQVIQQALQPAIG</sequence>
<evidence type="ECO:0000256" key="3">
    <source>
        <dbReference type="ARBA" id="ARBA00011738"/>
    </source>
</evidence>
<organism evidence="8 9">
    <name type="scientific">Liquorilactobacillus vini DSM 20605</name>
    <dbReference type="NCBI Taxonomy" id="1133569"/>
    <lineage>
        <taxon>Bacteria</taxon>
        <taxon>Bacillati</taxon>
        <taxon>Bacillota</taxon>
        <taxon>Bacilli</taxon>
        <taxon>Lactobacillales</taxon>
        <taxon>Lactobacillaceae</taxon>
        <taxon>Liquorilactobacillus</taxon>
    </lineage>
</organism>
<dbReference type="AlphaFoldDB" id="A0A0R2CID2"/>
<dbReference type="OrthoDB" id="9802328at2"/>
<dbReference type="Proteomes" id="UP000051576">
    <property type="component" value="Unassembled WGS sequence"/>
</dbReference>
<evidence type="ECO:0000256" key="2">
    <source>
        <dbReference type="ARBA" id="ARBA00007441"/>
    </source>
</evidence>
<dbReference type="InterPro" id="IPR050859">
    <property type="entry name" value="Class-I_PLP-dep_aminotransf"/>
</dbReference>
<dbReference type="RefSeq" id="WP_010580116.1">
    <property type="nucleotide sequence ID" value="NZ_AHYZ01000060.1"/>
</dbReference>
<dbReference type="GO" id="GO:0030170">
    <property type="term" value="F:pyridoxal phosphate binding"/>
    <property type="evidence" value="ECO:0007669"/>
    <property type="project" value="InterPro"/>
</dbReference>
<dbReference type="STRING" id="1133569.FD21_GL000043"/>
<dbReference type="GO" id="GO:1901605">
    <property type="term" value="P:alpha-amino acid metabolic process"/>
    <property type="evidence" value="ECO:0007669"/>
    <property type="project" value="TreeGrafter"/>
</dbReference>
<evidence type="ECO:0000313" key="9">
    <source>
        <dbReference type="Proteomes" id="UP000051576"/>
    </source>
</evidence>
<evidence type="ECO:0000256" key="6">
    <source>
        <dbReference type="ARBA" id="ARBA00022898"/>
    </source>
</evidence>
<dbReference type="InterPro" id="IPR004839">
    <property type="entry name" value="Aminotransferase_I/II_large"/>
</dbReference>
<dbReference type="PANTHER" id="PTHR42790">
    <property type="entry name" value="AMINOTRANSFERASE"/>
    <property type="match status" value="1"/>
</dbReference>
<feature type="domain" description="Aminotransferase class I/classII large" evidence="7">
    <location>
        <begin position="45"/>
        <end position="380"/>
    </location>
</feature>
<dbReference type="eggNOG" id="COG1167">
    <property type="taxonomic scope" value="Bacteria"/>
</dbReference>
<comment type="similarity">
    <text evidence="2">Belongs to the class-I pyridoxal-phosphate-dependent aminotransferase family.</text>
</comment>
<dbReference type="PATRIC" id="fig|1133569.4.peg.43"/>
<protein>
    <submittedName>
        <fullName evidence="8">HTH containing DNA-binding domain and MocR-like aminotransferase</fullName>
    </submittedName>
</protein>
<dbReference type="InterPro" id="IPR015424">
    <property type="entry name" value="PyrdxlP-dep_Trfase"/>
</dbReference>
<proteinExistence type="inferred from homology"/>
<dbReference type="CDD" id="cd00609">
    <property type="entry name" value="AAT_like"/>
    <property type="match status" value="1"/>
</dbReference>